<gene>
    <name evidence="9" type="ORF">GIY30_16525</name>
</gene>
<dbReference type="InterPro" id="IPR051629">
    <property type="entry name" value="Sulfite_efflux_TDT"/>
</dbReference>
<feature type="transmembrane region" description="Helical" evidence="8">
    <location>
        <begin position="135"/>
        <end position="156"/>
    </location>
</feature>
<dbReference type="Proteomes" id="UP000475545">
    <property type="component" value="Unassembled WGS sequence"/>
</dbReference>
<dbReference type="AlphaFoldDB" id="A0A6L7GWE0"/>
<feature type="transmembrane region" description="Helical" evidence="8">
    <location>
        <begin position="56"/>
        <end position="81"/>
    </location>
</feature>
<keyword evidence="10" id="KW-1185">Reference proteome</keyword>
<evidence type="ECO:0000256" key="2">
    <source>
        <dbReference type="ARBA" id="ARBA00008566"/>
    </source>
</evidence>
<keyword evidence="6 8" id="KW-1133">Transmembrane helix</keyword>
<feature type="transmembrane region" description="Helical" evidence="8">
    <location>
        <begin position="199"/>
        <end position="225"/>
    </location>
</feature>
<dbReference type="GO" id="GO:0005886">
    <property type="term" value="C:plasma membrane"/>
    <property type="evidence" value="ECO:0007669"/>
    <property type="project" value="UniProtKB-SubCell"/>
</dbReference>
<keyword evidence="4" id="KW-1003">Cell membrane</keyword>
<dbReference type="CDD" id="cd09320">
    <property type="entry name" value="TDT_like_2"/>
    <property type="match status" value="1"/>
</dbReference>
<evidence type="ECO:0000256" key="4">
    <source>
        <dbReference type="ARBA" id="ARBA00022475"/>
    </source>
</evidence>
<reference evidence="9 10" key="1">
    <citation type="submission" date="2019-11" db="EMBL/GenBank/DDBJ databases">
        <title>Gordonia sp. nov., a novel actinobacterium isolated from mangrove soil in Hainan.</title>
        <authorList>
            <person name="Huang X."/>
            <person name="Xie Y."/>
            <person name="Chu X."/>
            <person name="Xiao K."/>
        </authorList>
    </citation>
    <scope>NUCLEOTIDE SEQUENCE [LARGE SCALE GENOMIC DNA]</scope>
    <source>
        <strain evidence="9 10">HNM0687</strain>
    </source>
</reference>
<protein>
    <submittedName>
        <fullName evidence="9">C4-dicarboxylate ABC transporter</fullName>
    </submittedName>
</protein>
<evidence type="ECO:0000313" key="9">
    <source>
        <dbReference type="EMBL" id="MXP22945.1"/>
    </source>
</evidence>
<evidence type="ECO:0000256" key="5">
    <source>
        <dbReference type="ARBA" id="ARBA00022692"/>
    </source>
</evidence>
<keyword evidence="3" id="KW-0813">Transport</keyword>
<dbReference type="PANTHER" id="PTHR31686:SF1">
    <property type="entry name" value="SULFITE EFFLUX PUMP SSU1"/>
    <property type="match status" value="1"/>
</dbReference>
<dbReference type="GO" id="GO:0055085">
    <property type="term" value="P:transmembrane transport"/>
    <property type="evidence" value="ECO:0007669"/>
    <property type="project" value="InterPro"/>
</dbReference>
<dbReference type="InterPro" id="IPR004695">
    <property type="entry name" value="SLAC1/Mae1/Ssu1/TehA"/>
</dbReference>
<feature type="transmembrane region" description="Helical" evidence="8">
    <location>
        <begin position="168"/>
        <end position="193"/>
    </location>
</feature>
<dbReference type="Pfam" id="PF03595">
    <property type="entry name" value="SLAC1"/>
    <property type="match status" value="1"/>
</dbReference>
<evidence type="ECO:0000256" key="7">
    <source>
        <dbReference type="ARBA" id="ARBA00023136"/>
    </source>
</evidence>
<evidence type="ECO:0000313" key="10">
    <source>
        <dbReference type="Proteomes" id="UP000475545"/>
    </source>
</evidence>
<dbReference type="InterPro" id="IPR038665">
    <property type="entry name" value="Voltage-dep_anion_channel_sf"/>
</dbReference>
<evidence type="ECO:0000256" key="3">
    <source>
        <dbReference type="ARBA" id="ARBA00022448"/>
    </source>
</evidence>
<evidence type="ECO:0000256" key="6">
    <source>
        <dbReference type="ARBA" id="ARBA00022989"/>
    </source>
</evidence>
<evidence type="ECO:0000256" key="1">
    <source>
        <dbReference type="ARBA" id="ARBA00004651"/>
    </source>
</evidence>
<evidence type="ECO:0000256" key="8">
    <source>
        <dbReference type="SAM" id="Phobius"/>
    </source>
</evidence>
<proteinExistence type="inferred from homology"/>
<keyword evidence="5 8" id="KW-0812">Transmembrane</keyword>
<feature type="transmembrane region" description="Helical" evidence="8">
    <location>
        <begin position="102"/>
        <end position="120"/>
    </location>
</feature>
<feature type="transmembrane region" description="Helical" evidence="8">
    <location>
        <begin position="33"/>
        <end position="50"/>
    </location>
</feature>
<dbReference type="PANTHER" id="PTHR31686">
    <property type="match status" value="1"/>
</dbReference>
<feature type="transmembrane region" description="Helical" evidence="8">
    <location>
        <begin position="279"/>
        <end position="302"/>
    </location>
</feature>
<feature type="transmembrane region" description="Helical" evidence="8">
    <location>
        <begin position="348"/>
        <end position="370"/>
    </location>
</feature>
<comment type="caution">
    <text evidence="9">The sequence shown here is derived from an EMBL/GenBank/DDBJ whole genome shotgun (WGS) entry which is preliminary data.</text>
</comment>
<sequence length="378" mass="39335">MTATLEGTAGARRRLLADLDHPRQVFEHLTPNWFAAVMGTGIVANAAMVLPVQSPLITAFATAIWLLAALLLIGIGAAFVVHWRRHSATARRYAADPVMSQFYGAVPMALLTVGAGTLHIGEPMLGETVALATSAVLWVSGTTIGVVTAIWVPFAMMTAARQSENAALPAWLMPVVPPMVSASTGAALVAHLPAGQPRLALLAGCYALFGMSLLLGLMTMTVIYARLIHGGVPESRLAPTIWITLGMVGQSITAANLLAAESHLVFLGERAPIAGGLTIFGIVYGLVMGGFGVAMFALATAVTVRTARRGLPFALTWWSFTFPVGTCVTGMCALGVAVDSAPIRGLGAVLYVVLVAAWATVATRTVGAVVRGRVFLPA</sequence>
<organism evidence="9 10">
    <name type="scientific">Gordonia mangrovi</name>
    <dbReference type="NCBI Taxonomy" id="2665643"/>
    <lineage>
        <taxon>Bacteria</taxon>
        <taxon>Bacillati</taxon>
        <taxon>Actinomycetota</taxon>
        <taxon>Actinomycetes</taxon>
        <taxon>Mycobacteriales</taxon>
        <taxon>Gordoniaceae</taxon>
        <taxon>Gordonia</taxon>
    </lineage>
</organism>
<feature type="transmembrane region" description="Helical" evidence="8">
    <location>
        <begin position="314"/>
        <end position="336"/>
    </location>
</feature>
<comment type="subcellular location">
    <subcellularLocation>
        <location evidence="1">Cell membrane</location>
        <topology evidence="1">Multi-pass membrane protein</topology>
    </subcellularLocation>
</comment>
<dbReference type="RefSeq" id="WP_160903114.1">
    <property type="nucleotide sequence ID" value="NZ_CP102850.1"/>
</dbReference>
<keyword evidence="7 8" id="KW-0472">Membrane</keyword>
<dbReference type="EMBL" id="WMBR01000004">
    <property type="protein sequence ID" value="MXP22945.1"/>
    <property type="molecule type" value="Genomic_DNA"/>
</dbReference>
<comment type="similarity">
    <text evidence="2">Belongs to the tellurite-resistance/dicarboxylate transporter (TDT) family.</text>
</comment>
<accession>A0A6L7GWE0</accession>
<dbReference type="Gene3D" id="1.50.10.150">
    <property type="entry name" value="Voltage-dependent anion channel"/>
    <property type="match status" value="1"/>
</dbReference>
<feature type="transmembrane region" description="Helical" evidence="8">
    <location>
        <begin position="237"/>
        <end position="259"/>
    </location>
</feature>
<name>A0A6L7GWE0_9ACTN</name>